<sequence>MIAIEQQVPRGKGILQIFAFFLLAMAGGFLVAELSTANMLTSPVPPVKNESGGTADAAGKRGWHRSSDSSLLLGAGLLGAGLVGSELIAQQQMQNQKQMQEMHDTAMVNAAKEEQLAKGCYFAHRWTMPCRTSAVGLGSVQTTAPAYYNAYPAQAAPAQAPPQYANTGAMHPAWA</sequence>
<feature type="transmembrane region" description="Helical" evidence="1">
    <location>
        <begin position="71"/>
        <end position="89"/>
    </location>
</feature>
<organism evidence="2">
    <name type="scientific">Emiliania huxleyi</name>
    <name type="common">Coccolithophore</name>
    <name type="synonym">Pontosphaera huxleyi</name>
    <dbReference type="NCBI Taxonomy" id="2903"/>
    <lineage>
        <taxon>Eukaryota</taxon>
        <taxon>Haptista</taxon>
        <taxon>Haptophyta</taxon>
        <taxon>Prymnesiophyceae</taxon>
        <taxon>Isochrysidales</taxon>
        <taxon>Noelaerhabdaceae</taxon>
        <taxon>Emiliania</taxon>
    </lineage>
</organism>
<keyword evidence="1" id="KW-1133">Transmembrane helix</keyword>
<protein>
    <submittedName>
        <fullName evidence="2">Uncharacterized protein</fullName>
    </submittedName>
</protein>
<reference evidence="2" key="1">
    <citation type="submission" date="2021-01" db="EMBL/GenBank/DDBJ databases">
        <authorList>
            <person name="Corre E."/>
            <person name="Pelletier E."/>
            <person name="Niang G."/>
            <person name="Scheremetjew M."/>
            <person name="Finn R."/>
            <person name="Kale V."/>
            <person name="Holt S."/>
            <person name="Cochrane G."/>
            <person name="Meng A."/>
            <person name="Brown T."/>
            <person name="Cohen L."/>
        </authorList>
    </citation>
    <scope>NUCLEOTIDE SEQUENCE</scope>
    <source>
        <strain evidence="2">379</strain>
    </source>
</reference>
<keyword evidence="1" id="KW-0472">Membrane</keyword>
<name>A0A7S3RTL4_EMIHU</name>
<gene>
    <name evidence="2" type="ORF">EHUX00137_LOCUS7683</name>
</gene>
<evidence type="ECO:0000313" key="2">
    <source>
        <dbReference type="EMBL" id="CAE0534448.1"/>
    </source>
</evidence>
<feature type="transmembrane region" description="Helical" evidence="1">
    <location>
        <begin position="12"/>
        <end position="32"/>
    </location>
</feature>
<accession>A0A7S3RTL4</accession>
<dbReference type="EMBL" id="HBIR01010745">
    <property type="protein sequence ID" value="CAE0534448.1"/>
    <property type="molecule type" value="Transcribed_RNA"/>
</dbReference>
<keyword evidence="1" id="KW-0812">Transmembrane</keyword>
<proteinExistence type="predicted"/>
<dbReference type="AlphaFoldDB" id="A0A7S3RTL4"/>
<evidence type="ECO:0000256" key="1">
    <source>
        <dbReference type="SAM" id="Phobius"/>
    </source>
</evidence>